<accession>E3BLA4</accession>
<dbReference type="STRING" id="796620.VIBC2010_03812"/>
<evidence type="ECO:0000313" key="2">
    <source>
        <dbReference type="EMBL" id="EFP96200.1"/>
    </source>
</evidence>
<dbReference type="Proteomes" id="UP000002943">
    <property type="component" value="Unassembled WGS sequence"/>
</dbReference>
<evidence type="ECO:0000256" key="1">
    <source>
        <dbReference type="SAM" id="Phobius"/>
    </source>
</evidence>
<evidence type="ECO:0000313" key="3">
    <source>
        <dbReference type="Proteomes" id="UP000002943"/>
    </source>
</evidence>
<comment type="caution">
    <text evidence="2">The sequence shown here is derived from an EMBL/GenBank/DDBJ whole genome shotgun (WGS) entry which is preliminary data.</text>
</comment>
<dbReference type="EMBL" id="AEIU01000076">
    <property type="protein sequence ID" value="EFP96200.1"/>
    <property type="molecule type" value="Genomic_DNA"/>
</dbReference>
<keyword evidence="1" id="KW-1133">Transmembrane helix</keyword>
<protein>
    <submittedName>
        <fullName evidence="2">Uncharacterized protein</fullName>
    </submittedName>
</protein>
<gene>
    <name evidence="2" type="ORF">VIBC2010_03812</name>
</gene>
<keyword evidence="1" id="KW-0472">Membrane</keyword>
<organism evidence="2 3">
    <name type="scientific">Vibrio caribbeanicus ATCC BAA-2122</name>
    <dbReference type="NCBI Taxonomy" id="796620"/>
    <lineage>
        <taxon>Bacteria</taxon>
        <taxon>Pseudomonadati</taxon>
        <taxon>Pseudomonadota</taxon>
        <taxon>Gammaproteobacteria</taxon>
        <taxon>Vibrionales</taxon>
        <taxon>Vibrionaceae</taxon>
        <taxon>Vibrio</taxon>
    </lineage>
</organism>
<proteinExistence type="predicted"/>
<sequence>MEGIKLIKYYFLLFISFVFLIFSFIFERETFDKSEILNSNIVINPYKKHPWKEQINILISKDGHYHTTLTLKEEEENSINVFSLFGILSRERENSFKIKSTTKSMYNKSEFNLNSEIINELYDLNNFTIIDYFDVIYRDKRKIIIERKHGNINSLMLTRE</sequence>
<name>E3BLA4_9VIBR</name>
<keyword evidence="1" id="KW-0812">Transmembrane</keyword>
<dbReference type="AlphaFoldDB" id="E3BLA4"/>
<reference evidence="2 3" key="1">
    <citation type="journal article" date="2012" name="Int. J. Syst. Evol. Microbiol.">
        <title>Vibrio caribbeanicus sp. nov., isolated from the marine sponge Scleritoderma cyanea.</title>
        <authorList>
            <person name="Hoffmann M."/>
            <person name="Monday S.R."/>
            <person name="Allard M.W."/>
            <person name="Strain E.A."/>
            <person name="Whittaker P."/>
            <person name="Naum M."/>
            <person name="McCarthy P.J."/>
            <person name="Lopez J.V."/>
            <person name="Fischer M."/>
            <person name="Brown E.W."/>
        </authorList>
    </citation>
    <scope>NUCLEOTIDE SEQUENCE [LARGE SCALE GENOMIC DNA]</scope>
    <source>
        <strain evidence="2 3">ATCC BAA-2122</strain>
    </source>
</reference>
<dbReference type="eggNOG" id="ENOG5030WR3">
    <property type="taxonomic scope" value="Bacteria"/>
</dbReference>
<feature type="transmembrane region" description="Helical" evidence="1">
    <location>
        <begin position="6"/>
        <end position="26"/>
    </location>
</feature>
<keyword evidence="3" id="KW-1185">Reference proteome</keyword>